<dbReference type="EMBL" id="OV170233">
    <property type="protein sequence ID" value="CAH0718814.1"/>
    <property type="molecule type" value="Genomic_DNA"/>
</dbReference>
<evidence type="ECO:0000313" key="3">
    <source>
        <dbReference type="Proteomes" id="UP000838878"/>
    </source>
</evidence>
<dbReference type="GO" id="GO:0070988">
    <property type="term" value="P:demethylation"/>
    <property type="evidence" value="ECO:0007669"/>
    <property type="project" value="InterPro"/>
</dbReference>
<feature type="non-terminal residue" evidence="2">
    <location>
        <position position="333"/>
    </location>
</feature>
<dbReference type="Proteomes" id="UP000838878">
    <property type="component" value="Chromosome 13"/>
</dbReference>
<dbReference type="GO" id="GO:0032451">
    <property type="term" value="F:demethylase activity"/>
    <property type="evidence" value="ECO:0007669"/>
    <property type="project" value="TreeGrafter"/>
</dbReference>
<dbReference type="PANTHER" id="PTHR12463">
    <property type="entry name" value="OXYGENASE-RELATED"/>
    <property type="match status" value="1"/>
</dbReference>
<dbReference type="AlphaFoldDB" id="A0A8J9Y655"/>
<organism evidence="2 3">
    <name type="scientific">Brenthis ino</name>
    <name type="common">lesser marbled fritillary</name>
    <dbReference type="NCBI Taxonomy" id="405034"/>
    <lineage>
        <taxon>Eukaryota</taxon>
        <taxon>Metazoa</taxon>
        <taxon>Ecdysozoa</taxon>
        <taxon>Arthropoda</taxon>
        <taxon>Hexapoda</taxon>
        <taxon>Insecta</taxon>
        <taxon>Pterygota</taxon>
        <taxon>Neoptera</taxon>
        <taxon>Endopterygota</taxon>
        <taxon>Lepidoptera</taxon>
        <taxon>Glossata</taxon>
        <taxon>Ditrysia</taxon>
        <taxon>Papilionoidea</taxon>
        <taxon>Nymphalidae</taxon>
        <taxon>Heliconiinae</taxon>
        <taxon>Argynnini</taxon>
        <taxon>Brenthis</taxon>
    </lineage>
</organism>
<dbReference type="OrthoDB" id="442860at2759"/>
<accession>A0A8J9Y655</accession>
<name>A0A8J9Y655_9NEOP</name>
<dbReference type="SUPFAM" id="SSF51197">
    <property type="entry name" value="Clavaminate synthase-like"/>
    <property type="match status" value="1"/>
</dbReference>
<dbReference type="InterPro" id="IPR032857">
    <property type="entry name" value="ALKBH4"/>
</dbReference>
<dbReference type="PANTHER" id="PTHR12463:SF0">
    <property type="entry name" value="ALPHA-KETOGLUTARATE-DEPENDENT DIOXYGENASE ALKB HOMOLOG 4"/>
    <property type="match status" value="1"/>
</dbReference>
<reference evidence="2" key="1">
    <citation type="submission" date="2021-12" db="EMBL/GenBank/DDBJ databases">
        <authorList>
            <person name="Martin H S."/>
        </authorList>
    </citation>
    <scope>NUCLEOTIDE SEQUENCE</scope>
</reference>
<gene>
    <name evidence="2" type="ORF">BINO364_LOCUS5234</name>
</gene>
<proteinExistence type="predicted"/>
<comment type="cofactor">
    <cofactor evidence="1">
        <name>Fe(2+)</name>
        <dbReference type="ChEBI" id="CHEBI:29033"/>
    </cofactor>
</comment>
<dbReference type="InterPro" id="IPR037151">
    <property type="entry name" value="AlkB-like_sf"/>
</dbReference>
<dbReference type="GO" id="GO:0016491">
    <property type="term" value="F:oxidoreductase activity"/>
    <property type="evidence" value="ECO:0007669"/>
    <property type="project" value="TreeGrafter"/>
</dbReference>
<evidence type="ECO:0000256" key="1">
    <source>
        <dbReference type="ARBA" id="ARBA00001954"/>
    </source>
</evidence>
<protein>
    <submittedName>
        <fullName evidence="2">Uncharacterized protein</fullName>
    </submittedName>
</protein>
<dbReference type="Gene3D" id="2.60.120.590">
    <property type="entry name" value="Alpha-ketoglutarate-dependent dioxygenase AlkB-like"/>
    <property type="match status" value="1"/>
</dbReference>
<keyword evidence="3" id="KW-1185">Reference proteome</keyword>
<sequence length="333" mass="38862">MMKPRPCGCKGCRTCLICETYYGADSLKNTKPLDKEKGYVYCPLCNKAWSGWDIDIYKQHPYHEGKSIIYPGVYIKLDFISKAEEEELMKNIDEVPWDISQSGRRKQNYGPKTNFKKQKIVPGKFEGFPKFSKFLQVRFRELNLLRGYEVIEQCSLEYDPSKGASIDPHIDDCWVWGERILTVNCLADSALTMTPFKGDSKKYNLYCADNYPPLVETDGSINIDYVDKGKSMLEASKPLEDNDVIIRIPLIRRSLLVIYGETRYHWEHAVLREDIKKRRVCIAYREFTPPFMDNGEQNAIGREIRDIAKNFWDHREKYKNILHEIEIGKINLI</sequence>
<evidence type="ECO:0000313" key="2">
    <source>
        <dbReference type="EMBL" id="CAH0718814.1"/>
    </source>
</evidence>